<evidence type="ECO:0000259" key="1">
    <source>
        <dbReference type="Pfam" id="PF13649"/>
    </source>
</evidence>
<dbReference type="eggNOG" id="COG4122">
    <property type="taxonomic scope" value="Bacteria"/>
</dbReference>
<accession>D6SS99</accession>
<keyword evidence="2" id="KW-0489">Methyltransferase</keyword>
<organism evidence="2 3">
    <name type="scientific">Desulfonatronospira thiodismutans ASO3-1</name>
    <dbReference type="NCBI Taxonomy" id="555779"/>
    <lineage>
        <taxon>Bacteria</taxon>
        <taxon>Pseudomonadati</taxon>
        <taxon>Thermodesulfobacteriota</taxon>
        <taxon>Desulfovibrionia</taxon>
        <taxon>Desulfovibrionales</taxon>
        <taxon>Desulfonatronovibrionaceae</taxon>
        <taxon>Desulfonatronospira</taxon>
    </lineage>
</organism>
<keyword evidence="3" id="KW-1185">Reference proteome</keyword>
<name>D6SS99_9BACT</name>
<dbReference type="CDD" id="cd02440">
    <property type="entry name" value="AdoMet_MTases"/>
    <property type="match status" value="1"/>
</dbReference>
<evidence type="ECO:0000313" key="2">
    <source>
        <dbReference type="EMBL" id="EFI33565.1"/>
    </source>
</evidence>
<dbReference type="Proteomes" id="UP000005496">
    <property type="component" value="Unassembled WGS sequence"/>
</dbReference>
<proteinExistence type="predicted"/>
<dbReference type="Pfam" id="PF13649">
    <property type="entry name" value="Methyltransf_25"/>
    <property type="match status" value="1"/>
</dbReference>
<dbReference type="InterPro" id="IPR050447">
    <property type="entry name" value="Erg6_SMT_methyltransf"/>
</dbReference>
<dbReference type="InterPro" id="IPR041698">
    <property type="entry name" value="Methyltransf_25"/>
</dbReference>
<dbReference type="AlphaFoldDB" id="D6SS99"/>
<protein>
    <submittedName>
        <fullName evidence="2">Methyltransferase type 12</fullName>
    </submittedName>
</protein>
<dbReference type="SUPFAM" id="SSF53335">
    <property type="entry name" value="S-adenosyl-L-methionine-dependent methyltransferases"/>
    <property type="match status" value="1"/>
</dbReference>
<dbReference type="Gene3D" id="3.40.50.150">
    <property type="entry name" value="Vaccinia Virus protein VP39"/>
    <property type="match status" value="1"/>
</dbReference>
<sequence length="263" mass="29338">MNAMNEPAPRFWEIFFEVYETLPRQGPGNRASAVRALALCRYLSKSPAILDLGCGVGGQTLYLAELTPGSIVAVDSHTPSIEHLQAAIAQHGLSKRVTAMVKDMDRLEQTPGSFDLIWSEGALYSIGLQHALYLCYGLLSPGGYLVFTDAVWRKENAPAEVKAGFDLDYPDMGWVGDDVASILDCGFDLVGHFTLPDEAWWEDFYTPMEARIESLRSKYAGDDEVSAILDQLAREPEMHRLYCDYYAYEFFVARRPLHIQGPG</sequence>
<dbReference type="GO" id="GO:0032259">
    <property type="term" value="P:methylation"/>
    <property type="evidence" value="ECO:0007669"/>
    <property type="project" value="UniProtKB-KW"/>
</dbReference>
<dbReference type="GO" id="GO:0008168">
    <property type="term" value="F:methyltransferase activity"/>
    <property type="evidence" value="ECO:0007669"/>
    <property type="project" value="UniProtKB-KW"/>
</dbReference>
<dbReference type="PANTHER" id="PTHR44068">
    <property type="entry name" value="ZGC:194242"/>
    <property type="match status" value="1"/>
</dbReference>
<dbReference type="InterPro" id="IPR029063">
    <property type="entry name" value="SAM-dependent_MTases_sf"/>
</dbReference>
<feature type="domain" description="Methyltransferase" evidence="1">
    <location>
        <begin position="49"/>
        <end position="143"/>
    </location>
</feature>
<gene>
    <name evidence="2" type="ORF">Dthio_PD0899</name>
</gene>
<reference evidence="2" key="1">
    <citation type="submission" date="2010-05" db="EMBL/GenBank/DDBJ databases">
        <title>The draft genome of Desulfonatronospira thiodismutans ASO3-1.</title>
        <authorList>
            <consortium name="US DOE Joint Genome Institute (JGI-PGF)"/>
            <person name="Lucas S."/>
            <person name="Copeland A."/>
            <person name="Lapidus A."/>
            <person name="Cheng J.-F."/>
            <person name="Bruce D."/>
            <person name="Goodwin L."/>
            <person name="Pitluck S."/>
            <person name="Chertkov O."/>
            <person name="Brettin T."/>
            <person name="Detter J.C."/>
            <person name="Han C."/>
            <person name="Land M.L."/>
            <person name="Hauser L."/>
            <person name="Kyrpides N."/>
            <person name="Mikhailova N."/>
            <person name="Muyzer G."/>
            <person name="Woyke T."/>
        </authorList>
    </citation>
    <scope>NUCLEOTIDE SEQUENCE [LARGE SCALE GENOMIC DNA]</scope>
    <source>
        <strain evidence="2">ASO3-1</strain>
    </source>
</reference>
<keyword evidence="2" id="KW-0808">Transferase</keyword>
<dbReference type="EMBL" id="ACJN02000003">
    <property type="protein sequence ID" value="EFI33565.1"/>
    <property type="molecule type" value="Genomic_DNA"/>
</dbReference>
<comment type="caution">
    <text evidence="2">The sequence shown here is derived from an EMBL/GenBank/DDBJ whole genome shotgun (WGS) entry which is preliminary data.</text>
</comment>
<evidence type="ECO:0000313" key="3">
    <source>
        <dbReference type="Proteomes" id="UP000005496"/>
    </source>
</evidence>
<dbReference type="PANTHER" id="PTHR44068:SF11">
    <property type="entry name" value="GERANYL DIPHOSPHATE 2-C-METHYLTRANSFERASE"/>
    <property type="match status" value="1"/>
</dbReference>